<dbReference type="OrthoDB" id="1724197at2759"/>
<evidence type="ECO:0000256" key="4">
    <source>
        <dbReference type="ARBA" id="ARBA00022692"/>
    </source>
</evidence>
<name>A0A8H8DED6_9ASCO</name>
<dbReference type="Proteomes" id="UP000669133">
    <property type="component" value="Unassembled WGS sequence"/>
</dbReference>
<keyword evidence="6" id="KW-0175">Coiled coil</keyword>
<evidence type="ECO:0000256" key="5">
    <source>
        <dbReference type="ARBA" id="ARBA00023136"/>
    </source>
</evidence>
<feature type="coiled-coil region" evidence="6">
    <location>
        <begin position="20"/>
        <end position="47"/>
    </location>
</feature>
<keyword evidence="5" id="KW-0472">Membrane</keyword>
<sequence length="508" mass="57153">MSILGQDEEFMENMRSNSQDQLSDKQLTDAEKELNNLQQQKQQQLLDQNKQFLQTLFQDHSTQPIKIRNVQLTNGGHFRDSFIESQFKPLLSGEVFSLRRYLSMVDDISKNLIKVGVVENVLCNTHQVASSSGSPMIGLRRGLSASANASASAGAIHVVPIFNTIPIKRFFAKTGTNIGNGEGDGYIQFQLRNMFGGGENLVFDAITGTKTSSSYLLNYNQPLFNNCNYIWENCISLNTRNLDWIQSKVHTKSLVNRIYTQFNNCKLNHEVILENSIRDLDNYGSKSFQVLQQCGQNVKSSIAYNVNYDTRDSKHLPFGGSFLQWGIEYNGLFKFNKTPFVKTAAQVQHAWSLPGINSHVLTGSKMGLLYPLTGKSSILDKFFIGGPNDVRSFTLNGLGPRDQNSFIGGDVFLNGGVSLFTDVPKYKTSNFKFHNFINWGKLVSLNRNESIVDTAKQFTHSYCLSYGFGILYNHPMARFELNFVLPIFANERDSIRKGIQYGIGVSFL</sequence>
<evidence type="ECO:0000313" key="8">
    <source>
        <dbReference type="EMBL" id="KAG5422210.1"/>
    </source>
</evidence>
<organism evidence="8 9">
    <name type="scientific">Candida metapsilosis</name>
    <dbReference type="NCBI Taxonomy" id="273372"/>
    <lineage>
        <taxon>Eukaryota</taxon>
        <taxon>Fungi</taxon>
        <taxon>Dikarya</taxon>
        <taxon>Ascomycota</taxon>
        <taxon>Saccharomycotina</taxon>
        <taxon>Pichiomycetes</taxon>
        <taxon>Debaryomycetaceae</taxon>
        <taxon>Candida/Lodderomyces clade</taxon>
        <taxon>Candida</taxon>
    </lineage>
</organism>
<evidence type="ECO:0000256" key="1">
    <source>
        <dbReference type="ARBA" id="ARBA00004374"/>
    </source>
</evidence>
<evidence type="ECO:0000256" key="2">
    <source>
        <dbReference type="ARBA" id="ARBA00010913"/>
    </source>
</evidence>
<evidence type="ECO:0000256" key="6">
    <source>
        <dbReference type="SAM" id="Coils"/>
    </source>
</evidence>
<dbReference type="PANTHER" id="PTHR12815">
    <property type="entry name" value="SORTING AND ASSEMBLY MACHINERY SAMM50 PROTEIN FAMILY MEMBER"/>
    <property type="match status" value="1"/>
</dbReference>
<dbReference type="Gene3D" id="2.40.160.50">
    <property type="entry name" value="membrane protein fhac: a member of the omp85/tpsb transporter family"/>
    <property type="match status" value="1"/>
</dbReference>
<dbReference type="GO" id="GO:0005741">
    <property type="term" value="C:mitochondrial outer membrane"/>
    <property type="evidence" value="ECO:0007669"/>
    <property type="project" value="UniProtKB-SubCell"/>
</dbReference>
<protein>
    <submittedName>
        <fullName evidence="8">SAM50</fullName>
    </submittedName>
</protein>
<evidence type="ECO:0000259" key="7">
    <source>
        <dbReference type="Pfam" id="PF01103"/>
    </source>
</evidence>
<keyword evidence="9" id="KW-1185">Reference proteome</keyword>
<dbReference type="PANTHER" id="PTHR12815:SF18">
    <property type="entry name" value="SORTING AND ASSEMBLY MACHINERY COMPONENT 50 HOMOLOG"/>
    <property type="match status" value="1"/>
</dbReference>
<proteinExistence type="inferred from homology"/>
<accession>A0A8H8DED6</accession>
<dbReference type="AlphaFoldDB" id="A0A8H8DED6"/>
<evidence type="ECO:0000256" key="3">
    <source>
        <dbReference type="ARBA" id="ARBA00022452"/>
    </source>
</evidence>
<evidence type="ECO:0000313" key="9">
    <source>
        <dbReference type="Proteomes" id="UP000669133"/>
    </source>
</evidence>
<reference evidence="8 9" key="1">
    <citation type="submission" date="2020-12" db="EMBL/GenBank/DDBJ databases">
        <title>Effect of drift, selection, and recombination on the evolution of hybrid genomes in Candida yeast pathogens.</title>
        <authorList>
            <person name="Mixao V."/>
            <person name="Ksiezopolska E."/>
            <person name="Saus E."/>
            <person name="Boekhout T."/>
            <person name="Gacser A."/>
            <person name="Gabaldon T."/>
        </authorList>
    </citation>
    <scope>NUCLEOTIDE SEQUENCE [LARGE SCALE GENOMIC DNA]</scope>
    <source>
        <strain evidence="8 9">BP57</strain>
    </source>
</reference>
<dbReference type="EMBL" id="JAEOAQ010000001">
    <property type="protein sequence ID" value="KAG5422210.1"/>
    <property type="molecule type" value="Genomic_DNA"/>
</dbReference>
<keyword evidence="3" id="KW-1134">Transmembrane beta strand</keyword>
<feature type="domain" description="Bacterial surface antigen (D15)" evidence="7">
    <location>
        <begin position="193"/>
        <end position="507"/>
    </location>
</feature>
<comment type="similarity">
    <text evidence="2">Belongs to the SAM50/omp85 family.</text>
</comment>
<dbReference type="GeneID" id="93649934"/>
<keyword evidence="4" id="KW-0812">Transmembrane</keyword>
<gene>
    <name evidence="8" type="ORF">I9W82_001305</name>
</gene>
<comment type="subcellular location">
    <subcellularLocation>
        <location evidence="1">Mitochondrion outer membrane</location>
        <topology evidence="1">Multi-pass membrane protein</topology>
    </subcellularLocation>
</comment>
<comment type="caution">
    <text evidence="8">The sequence shown here is derived from an EMBL/GenBank/DDBJ whole genome shotgun (WGS) entry which is preliminary data.</text>
</comment>
<dbReference type="Pfam" id="PF01103">
    <property type="entry name" value="Omp85"/>
    <property type="match status" value="1"/>
</dbReference>
<dbReference type="GO" id="GO:0045040">
    <property type="term" value="P:protein insertion into mitochondrial outer membrane"/>
    <property type="evidence" value="ECO:0007669"/>
    <property type="project" value="TreeGrafter"/>
</dbReference>
<dbReference type="InterPro" id="IPR039910">
    <property type="entry name" value="D15-like"/>
</dbReference>
<dbReference type="RefSeq" id="XP_067551326.1">
    <property type="nucleotide sequence ID" value="XM_067690036.1"/>
</dbReference>
<dbReference type="InterPro" id="IPR000184">
    <property type="entry name" value="Bac_surfAg_D15"/>
</dbReference>